<dbReference type="GO" id="GO:0009986">
    <property type="term" value="C:cell surface"/>
    <property type="evidence" value="ECO:0007669"/>
    <property type="project" value="InterPro"/>
</dbReference>
<dbReference type="WBParaSite" id="ASIM_0001471301-mRNA-1">
    <property type="protein sequence ID" value="ASIM_0001471301-mRNA-1"/>
    <property type="gene ID" value="ASIM_0001471301"/>
</dbReference>
<evidence type="ECO:0000256" key="1">
    <source>
        <dbReference type="ARBA" id="ARBA00004613"/>
    </source>
</evidence>
<gene>
    <name evidence="6" type="ORF">ASIM_LOCUS14123</name>
</gene>
<comment type="similarity">
    <text evidence="2">Belongs to the nematode transthyretin-like family.</text>
</comment>
<evidence type="ECO:0000256" key="3">
    <source>
        <dbReference type="ARBA" id="ARBA00022525"/>
    </source>
</evidence>
<keyword evidence="3" id="KW-0964">Secreted</keyword>
<protein>
    <submittedName>
        <fullName evidence="8">Transthyretin-like protein 46</fullName>
    </submittedName>
</protein>
<dbReference type="Pfam" id="PF01060">
    <property type="entry name" value="TTR-52"/>
    <property type="match status" value="1"/>
</dbReference>
<proteinExistence type="inferred from homology"/>
<dbReference type="InterPro" id="IPR001534">
    <property type="entry name" value="Transthyretin-like"/>
</dbReference>
<evidence type="ECO:0000313" key="6">
    <source>
        <dbReference type="EMBL" id="VDK51548.1"/>
    </source>
</evidence>
<keyword evidence="7" id="KW-1185">Reference proteome</keyword>
<dbReference type="InterPro" id="IPR038479">
    <property type="entry name" value="Transthyretin-like_sf"/>
</dbReference>
<comment type="subcellular location">
    <subcellularLocation>
        <location evidence="1">Secreted</location>
    </subcellularLocation>
</comment>
<evidence type="ECO:0000256" key="4">
    <source>
        <dbReference type="ARBA" id="ARBA00022729"/>
    </source>
</evidence>
<dbReference type="Proteomes" id="UP000267096">
    <property type="component" value="Unassembled WGS sequence"/>
</dbReference>
<evidence type="ECO:0000256" key="5">
    <source>
        <dbReference type="SAM" id="SignalP"/>
    </source>
</evidence>
<feature type="chain" id="PRO_5043121287" evidence="5">
    <location>
        <begin position="21"/>
        <end position="137"/>
    </location>
</feature>
<dbReference type="OrthoDB" id="5813817at2759"/>
<dbReference type="PANTHER" id="PTHR21700:SF117">
    <property type="entry name" value="TRANSTHYRETIN-LIKE PROTEIN 33"/>
    <property type="match status" value="1"/>
</dbReference>
<dbReference type="GO" id="GO:0005576">
    <property type="term" value="C:extracellular region"/>
    <property type="evidence" value="ECO:0007669"/>
    <property type="project" value="UniProtKB-SubCell"/>
</dbReference>
<evidence type="ECO:0000256" key="2">
    <source>
        <dbReference type="ARBA" id="ARBA00010112"/>
    </source>
</evidence>
<evidence type="ECO:0000313" key="8">
    <source>
        <dbReference type="WBParaSite" id="ASIM_0001471301-mRNA-1"/>
    </source>
</evidence>
<keyword evidence="4 5" id="KW-0732">Signal</keyword>
<accession>A0A0M3K1H1</accession>
<dbReference type="AlphaFoldDB" id="A0A0M3K1H1"/>
<dbReference type="Gene3D" id="2.60.40.3330">
    <property type="match status" value="1"/>
</dbReference>
<name>A0A0M3K1H1_ANISI</name>
<reference evidence="8" key="1">
    <citation type="submission" date="2017-02" db="UniProtKB">
        <authorList>
            <consortium name="WormBaseParasite"/>
        </authorList>
    </citation>
    <scope>IDENTIFICATION</scope>
</reference>
<feature type="signal peptide" evidence="5">
    <location>
        <begin position="1"/>
        <end position="20"/>
    </location>
</feature>
<reference evidence="6 7" key="2">
    <citation type="submission" date="2018-11" db="EMBL/GenBank/DDBJ databases">
        <authorList>
            <consortium name="Pathogen Informatics"/>
        </authorList>
    </citation>
    <scope>NUCLEOTIDE SEQUENCE [LARGE SCALE GENOMIC DNA]</scope>
</reference>
<dbReference type="PANTHER" id="PTHR21700">
    <property type="entry name" value="TRANSTHYRETIN-LIKE FAMILY PROTEIN-RELATED"/>
    <property type="match status" value="1"/>
</dbReference>
<dbReference type="EMBL" id="UYRR01031626">
    <property type="protein sequence ID" value="VDK51548.1"/>
    <property type="molecule type" value="Genomic_DNA"/>
</dbReference>
<organism evidence="8">
    <name type="scientific">Anisakis simplex</name>
    <name type="common">Herring worm</name>
    <dbReference type="NCBI Taxonomy" id="6269"/>
    <lineage>
        <taxon>Eukaryota</taxon>
        <taxon>Metazoa</taxon>
        <taxon>Ecdysozoa</taxon>
        <taxon>Nematoda</taxon>
        <taxon>Chromadorea</taxon>
        <taxon>Rhabditida</taxon>
        <taxon>Spirurina</taxon>
        <taxon>Ascaridomorpha</taxon>
        <taxon>Ascaridoidea</taxon>
        <taxon>Anisakidae</taxon>
        <taxon>Anisakis</taxon>
        <taxon>Anisakis simplex complex</taxon>
    </lineage>
</organism>
<evidence type="ECO:0000313" key="7">
    <source>
        <dbReference type="Proteomes" id="UP000267096"/>
    </source>
</evidence>
<sequence length="137" mass="15448">MLRLLIILVIFTSNLPVLQSMANKMAKLQGCGVKGRLVCGKVPLVGAKPDIDDLLAENYTDSNGQFQLNGATREMSTIETLLKIYHDCDDGIRPCQRKIMWHIPSSYHHEGILKEYFDIGTVNMEIGFPGEERDCRH</sequence>